<dbReference type="EMBL" id="MCGN01000001">
    <property type="protein sequence ID" value="ORZ03724.1"/>
    <property type="molecule type" value="Genomic_DNA"/>
</dbReference>
<dbReference type="InterPro" id="IPR055509">
    <property type="entry name" value="DUF7082"/>
</dbReference>
<comment type="caution">
    <text evidence="3">The sequence shown here is derived from an EMBL/GenBank/DDBJ whole genome shotgun (WGS) entry which is preliminary data.</text>
</comment>
<proteinExistence type="predicted"/>
<keyword evidence="1" id="KW-0812">Transmembrane</keyword>
<organism evidence="3 4">
    <name type="scientific">Syncephalastrum racemosum</name>
    <name type="common">Filamentous fungus</name>
    <dbReference type="NCBI Taxonomy" id="13706"/>
    <lineage>
        <taxon>Eukaryota</taxon>
        <taxon>Fungi</taxon>
        <taxon>Fungi incertae sedis</taxon>
        <taxon>Mucoromycota</taxon>
        <taxon>Mucoromycotina</taxon>
        <taxon>Mucoromycetes</taxon>
        <taxon>Mucorales</taxon>
        <taxon>Syncephalastraceae</taxon>
        <taxon>Syncephalastrum</taxon>
    </lineage>
</organism>
<dbReference type="Proteomes" id="UP000242180">
    <property type="component" value="Unassembled WGS sequence"/>
</dbReference>
<evidence type="ECO:0000256" key="1">
    <source>
        <dbReference type="SAM" id="Phobius"/>
    </source>
</evidence>
<evidence type="ECO:0000313" key="4">
    <source>
        <dbReference type="Proteomes" id="UP000242180"/>
    </source>
</evidence>
<evidence type="ECO:0000313" key="3">
    <source>
        <dbReference type="EMBL" id="ORZ03724.1"/>
    </source>
</evidence>
<sequence length="146" mass="17156">MTQNFAPEEQTAQRRLVQFSRKYRPQEGNRLGIDCYFRASIVVSCIYRRDTQQFFITSVDCIALLEVLLGVFFSVEEKNRIRRNLEGFRPMTVSKSKPDCAEFFKTIMDFPHPKPRNIEKDVKVFAWDVLPQALKKIVRKYTPSAQ</sequence>
<protein>
    <recommendedName>
        <fullName evidence="2">DUF7082 domain-containing protein</fullName>
    </recommendedName>
</protein>
<feature type="transmembrane region" description="Helical" evidence="1">
    <location>
        <begin position="54"/>
        <end position="75"/>
    </location>
</feature>
<dbReference type="OrthoDB" id="1751210at2759"/>
<dbReference type="GO" id="GO:0005634">
    <property type="term" value="C:nucleus"/>
    <property type="evidence" value="ECO:0007669"/>
    <property type="project" value="TreeGrafter"/>
</dbReference>
<dbReference type="STRING" id="13706.A0A1X2HW62"/>
<keyword evidence="4" id="KW-1185">Reference proteome</keyword>
<dbReference type="OMA" id="KAFPWRI"/>
<keyword evidence="1" id="KW-1133">Transmembrane helix</keyword>
<reference evidence="3 4" key="1">
    <citation type="submission" date="2016-07" db="EMBL/GenBank/DDBJ databases">
        <title>Pervasive Adenine N6-methylation of Active Genes in Fungi.</title>
        <authorList>
            <consortium name="DOE Joint Genome Institute"/>
            <person name="Mondo S.J."/>
            <person name="Dannebaum R.O."/>
            <person name="Kuo R.C."/>
            <person name="Labutti K."/>
            <person name="Haridas S."/>
            <person name="Kuo A."/>
            <person name="Salamov A."/>
            <person name="Ahrendt S.R."/>
            <person name="Lipzen A."/>
            <person name="Sullivan W."/>
            <person name="Andreopoulos W.B."/>
            <person name="Clum A."/>
            <person name="Lindquist E."/>
            <person name="Daum C."/>
            <person name="Ramamoorthy G.K."/>
            <person name="Gryganskyi A."/>
            <person name="Culley D."/>
            <person name="Magnuson J.K."/>
            <person name="James T.Y."/>
            <person name="O'Malley M.A."/>
            <person name="Stajich J.E."/>
            <person name="Spatafora J.W."/>
            <person name="Visel A."/>
            <person name="Grigoriev I.V."/>
        </authorList>
    </citation>
    <scope>NUCLEOTIDE SEQUENCE [LARGE SCALE GENOMIC DNA]</scope>
    <source>
        <strain evidence="3 4">NRRL 2496</strain>
    </source>
</reference>
<dbReference type="InParanoid" id="A0A1X2HW62"/>
<dbReference type="PANTHER" id="PTHR39463:SF1">
    <property type="entry name" value="MEDUSA"/>
    <property type="match status" value="1"/>
</dbReference>
<dbReference type="Pfam" id="PF23305">
    <property type="entry name" value="DUF7082"/>
    <property type="match status" value="1"/>
</dbReference>
<accession>A0A1X2HW62</accession>
<gene>
    <name evidence="3" type="ORF">BCR43DRAFT_430072</name>
</gene>
<dbReference type="PANTHER" id="PTHR39463">
    <property type="entry name" value="MEDUSA"/>
    <property type="match status" value="1"/>
</dbReference>
<evidence type="ECO:0000259" key="2">
    <source>
        <dbReference type="Pfam" id="PF23305"/>
    </source>
</evidence>
<keyword evidence="1" id="KW-0472">Membrane</keyword>
<dbReference type="AlphaFoldDB" id="A0A1X2HW62"/>
<feature type="domain" description="DUF7082" evidence="2">
    <location>
        <begin position="1"/>
        <end position="138"/>
    </location>
</feature>
<name>A0A1X2HW62_SYNRA</name>